<dbReference type="GO" id="GO:0005549">
    <property type="term" value="F:odorant binding"/>
    <property type="evidence" value="ECO:0007669"/>
    <property type="project" value="InterPro"/>
</dbReference>
<keyword evidence="6 10" id="KW-1133">Transmembrane helix</keyword>
<evidence type="ECO:0000256" key="2">
    <source>
        <dbReference type="ARBA" id="ARBA00022475"/>
    </source>
</evidence>
<organism evidence="11 12">
    <name type="scientific">Atta cephalotes</name>
    <name type="common">Leafcutter ant</name>
    <dbReference type="NCBI Taxonomy" id="12957"/>
    <lineage>
        <taxon>Eukaryota</taxon>
        <taxon>Metazoa</taxon>
        <taxon>Ecdysozoa</taxon>
        <taxon>Arthropoda</taxon>
        <taxon>Hexapoda</taxon>
        <taxon>Insecta</taxon>
        <taxon>Pterygota</taxon>
        <taxon>Neoptera</taxon>
        <taxon>Endopterygota</taxon>
        <taxon>Hymenoptera</taxon>
        <taxon>Apocrita</taxon>
        <taxon>Aculeata</taxon>
        <taxon>Formicoidea</taxon>
        <taxon>Formicidae</taxon>
        <taxon>Myrmicinae</taxon>
        <taxon>Atta</taxon>
    </lineage>
</organism>
<keyword evidence="5" id="KW-0552">Olfaction</keyword>
<evidence type="ECO:0000256" key="8">
    <source>
        <dbReference type="ARBA" id="ARBA00023170"/>
    </source>
</evidence>
<gene>
    <name evidence="11" type="primary">105622068</name>
</gene>
<dbReference type="GO" id="GO:0004984">
    <property type="term" value="F:olfactory receptor activity"/>
    <property type="evidence" value="ECO:0007669"/>
    <property type="project" value="InterPro"/>
</dbReference>
<protein>
    <recommendedName>
        <fullName evidence="13">Odorant receptor</fullName>
    </recommendedName>
</protein>
<dbReference type="Proteomes" id="UP000005205">
    <property type="component" value="Unassembled WGS sequence"/>
</dbReference>
<keyword evidence="2" id="KW-1003">Cell membrane</keyword>
<keyword evidence="3" id="KW-0716">Sensory transduction</keyword>
<dbReference type="EMBL" id="ADTU01020646">
    <property type="status" value="NOT_ANNOTATED_CDS"/>
    <property type="molecule type" value="Genomic_DNA"/>
</dbReference>
<dbReference type="KEGG" id="acep:105622068"/>
<dbReference type="EnsemblMetazoa" id="XM_012203503.1">
    <property type="protein sequence ID" value="XP_012058893.1"/>
    <property type="gene ID" value="LOC105622068"/>
</dbReference>
<accession>A0A158NMY5</accession>
<dbReference type="OrthoDB" id="8185860at2759"/>
<sequence length="216" mass="25322">MEDYYKQANTEEKDVFQQYINKYILFYGTTLTLTTAITFAGCLIVPLIRSRRFPLEIEYPFRVDYQPITAMLYFHQVLGMYQVTCQVSANVFLALLIWYTTARFEILTNKFRTVIKYSDWKTCIQEHQRFPLSVKIQYIIVCLTSLIKVFLCAWPADHLMRISSNVAEAAYDSLWYNQNIESQKIMLHTLLQCQRAVVISVPGLLKALTFQQYTSV</sequence>
<evidence type="ECO:0000256" key="5">
    <source>
        <dbReference type="ARBA" id="ARBA00022725"/>
    </source>
</evidence>
<evidence type="ECO:0000256" key="4">
    <source>
        <dbReference type="ARBA" id="ARBA00022692"/>
    </source>
</evidence>
<evidence type="ECO:0000256" key="1">
    <source>
        <dbReference type="ARBA" id="ARBA00004651"/>
    </source>
</evidence>
<evidence type="ECO:0008006" key="13">
    <source>
        <dbReference type="Google" id="ProtNLM"/>
    </source>
</evidence>
<keyword evidence="7 10" id="KW-0472">Membrane</keyword>
<dbReference type="InParanoid" id="A0A158NMY5"/>
<evidence type="ECO:0000256" key="9">
    <source>
        <dbReference type="ARBA" id="ARBA00023224"/>
    </source>
</evidence>
<dbReference type="GO" id="GO:0007165">
    <property type="term" value="P:signal transduction"/>
    <property type="evidence" value="ECO:0007669"/>
    <property type="project" value="UniProtKB-KW"/>
</dbReference>
<dbReference type="Pfam" id="PF02949">
    <property type="entry name" value="7tm_6"/>
    <property type="match status" value="1"/>
</dbReference>
<name>A0A158NMY5_ATTCE</name>
<evidence type="ECO:0000256" key="3">
    <source>
        <dbReference type="ARBA" id="ARBA00022606"/>
    </source>
</evidence>
<reference evidence="12" key="1">
    <citation type="journal article" date="2011" name="PLoS Genet.">
        <title>The genome sequence of the leaf-cutter ant Atta cephalotes reveals insights into its obligate symbiotic lifestyle.</title>
        <authorList>
            <person name="Suen G."/>
            <person name="Teiling C."/>
            <person name="Li L."/>
            <person name="Holt C."/>
            <person name="Abouheif E."/>
            <person name="Bornberg-Bauer E."/>
            <person name="Bouffard P."/>
            <person name="Caldera E.J."/>
            <person name="Cash E."/>
            <person name="Cavanaugh A."/>
            <person name="Denas O."/>
            <person name="Elhaik E."/>
            <person name="Fave M.J."/>
            <person name="Gadau J."/>
            <person name="Gibson J.D."/>
            <person name="Graur D."/>
            <person name="Grubbs K.J."/>
            <person name="Hagen D.E."/>
            <person name="Harkins T.T."/>
            <person name="Helmkampf M."/>
            <person name="Hu H."/>
            <person name="Johnson B.R."/>
            <person name="Kim J."/>
            <person name="Marsh S.E."/>
            <person name="Moeller J.A."/>
            <person name="Munoz-Torres M.C."/>
            <person name="Murphy M.C."/>
            <person name="Naughton M.C."/>
            <person name="Nigam S."/>
            <person name="Overson R."/>
            <person name="Rajakumar R."/>
            <person name="Reese J.T."/>
            <person name="Scott J.J."/>
            <person name="Smith C.R."/>
            <person name="Tao S."/>
            <person name="Tsutsui N.D."/>
            <person name="Viljakainen L."/>
            <person name="Wissler L."/>
            <person name="Yandell M.D."/>
            <person name="Zimmer F."/>
            <person name="Taylor J."/>
            <person name="Slater S.C."/>
            <person name="Clifton S.W."/>
            <person name="Warren W.C."/>
            <person name="Elsik C.G."/>
            <person name="Smith C.D."/>
            <person name="Weinstock G.M."/>
            <person name="Gerardo N.M."/>
            <person name="Currie C.R."/>
        </authorList>
    </citation>
    <scope>NUCLEOTIDE SEQUENCE [LARGE SCALE GENOMIC DNA]</scope>
</reference>
<evidence type="ECO:0000256" key="7">
    <source>
        <dbReference type="ARBA" id="ARBA00023136"/>
    </source>
</evidence>
<feature type="transmembrane region" description="Helical" evidence="10">
    <location>
        <begin position="78"/>
        <end position="99"/>
    </location>
</feature>
<dbReference type="AlphaFoldDB" id="A0A158NMY5"/>
<keyword evidence="4 10" id="KW-0812">Transmembrane</keyword>
<dbReference type="GO" id="GO:0005886">
    <property type="term" value="C:plasma membrane"/>
    <property type="evidence" value="ECO:0007669"/>
    <property type="project" value="UniProtKB-SubCell"/>
</dbReference>
<evidence type="ECO:0000313" key="12">
    <source>
        <dbReference type="Proteomes" id="UP000005205"/>
    </source>
</evidence>
<dbReference type="PANTHER" id="PTHR21137">
    <property type="entry name" value="ODORANT RECEPTOR"/>
    <property type="match status" value="1"/>
</dbReference>
<evidence type="ECO:0000313" key="11">
    <source>
        <dbReference type="EnsemblMetazoa" id="XP_012058893.1"/>
    </source>
</evidence>
<proteinExistence type="predicted"/>
<evidence type="ECO:0000256" key="6">
    <source>
        <dbReference type="ARBA" id="ARBA00022989"/>
    </source>
</evidence>
<keyword evidence="8" id="KW-0675">Receptor</keyword>
<keyword evidence="12" id="KW-1185">Reference proteome</keyword>
<dbReference type="InterPro" id="IPR004117">
    <property type="entry name" value="7tm6_olfct_rcpt"/>
</dbReference>
<reference evidence="11" key="2">
    <citation type="submission" date="2016-04" db="UniProtKB">
        <authorList>
            <consortium name="EnsemblMetazoa"/>
        </authorList>
    </citation>
    <scope>IDENTIFICATION</scope>
</reference>
<dbReference type="PANTHER" id="PTHR21137:SF35">
    <property type="entry name" value="ODORANT RECEPTOR 19A-RELATED"/>
    <property type="match status" value="1"/>
</dbReference>
<feature type="transmembrane region" description="Helical" evidence="10">
    <location>
        <begin position="24"/>
        <end position="48"/>
    </location>
</feature>
<keyword evidence="9" id="KW-0807">Transducer</keyword>
<comment type="subcellular location">
    <subcellularLocation>
        <location evidence="1">Cell membrane</location>
        <topology evidence="1">Multi-pass membrane protein</topology>
    </subcellularLocation>
</comment>
<evidence type="ECO:0000256" key="10">
    <source>
        <dbReference type="SAM" id="Phobius"/>
    </source>
</evidence>